<evidence type="ECO:0000256" key="7">
    <source>
        <dbReference type="ARBA" id="ARBA00022932"/>
    </source>
</evidence>
<sequence>MKISVLQENLSRGLTTVSRLVASKAALPILGNVLLKTDKGRLKLSATNLETGISLFLGAKIEKEGEITVPARILVELVSSLLPEKVDLEATETTLHLSSGSFKADISGISASEFPKIPSFQGEPAFLFDKEELIKILSQVSFAAAQDESRPVLTGVLLRGKIGKTLLVATDGYRLSVKNLAMRKQKEEKDLLIPAKTLIEVCRIAQEAQDEEKEIKMALNSEKNQVLFSFSQKIELSSRLLEGEFPDFEKIIPPSFSTKAEFDKEEFLRAVKIASIFAREQANIVKIKIEGGKMIISAESPQVGANQGEIEAKTEGEKLEIAFNFRFLLDFLNSPIGEEIIFEANGPLSPGVFKVKGDDSFLHLIMPVRIQA</sequence>
<dbReference type="GO" id="GO:0009360">
    <property type="term" value="C:DNA polymerase III complex"/>
    <property type="evidence" value="ECO:0007669"/>
    <property type="project" value="InterPro"/>
</dbReference>
<dbReference type="GO" id="GO:0003887">
    <property type="term" value="F:DNA-directed DNA polymerase activity"/>
    <property type="evidence" value="ECO:0007669"/>
    <property type="project" value="UniProtKB-UniRule"/>
</dbReference>
<gene>
    <name evidence="13" type="primary">dnaN</name>
    <name evidence="13" type="ORF">COU95_02370</name>
</gene>
<dbReference type="SMART" id="SM00480">
    <property type="entry name" value="POL3Bc"/>
    <property type="match status" value="1"/>
</dbReference>
<keyword evidence="4 9" id="KW-0808">Transferase</keyword>
<keyword evidence="8" id="KW-0238">DNA-binding</keyword>
<dbReference type="InterPro" id="IPR046938">
    <property type="entry name" value="DNA_clamp_sf"/>
</dbReference>
<keyword evidence="7 9" id="KW-0239">DNA-directed DNA polymerase</keyword>
<proteinExistence type="inferred from homology"/>
<feature type="domain" description="DNA polymerase III beta sliding clamp central" evidence="11">
    <location>
        <begin position="130"/>
        <end position="247"/>
    </location>
</feature>
<dbReference type="Gene3D" id="3.10.150.10">
    <property type="entry name" value="DNA Polymerase III, subunit A, domain 2"/>
    <property type="match status" value="1"/>
</dbReference>
<accession>A0A2M8L3H0</accession>
<dbReference type="InterPro" id="IPR022637">
    <property type="entry name" value="DNA_polIII_beta_cen"/>
</dbReference>
<dbReference type="GO" id="GO:0005737">
    <property type="term" value="C:cytoplasm"/>
    <property type="evidence" value="ECO:0007669"/>
    <property type="project" value="UniProtKB-SubCell"/>
</dbReference>
<evidence type="ECO:0000259" key="11">
    <source>
        <dbReference type="Pfam" id="PF02767"/>
    </source>
</evidence>
<keyword evidence="6 9" id="KW-0235">DNA replication</keyword>
<evidence type="ECO:0000259" key="10">
    <source>
        <dbReference type="Pfam" id="PF00712"/>
    </source>
</evidence>
<dbReference type="NCBIfam" id="TIGR00663">
    <property type="entry name" value="dnan"/>
    <property type="match status" value="1"/>
</dbReference>
<keyword evidence="3 9" id="KW-0963">Cytoplasm</keyword>
<evidence type="ECO:0000313" key="13">
    <source>
        <dbReference type="EMBL" id="PJE67446.1"/>
    </source>
</evidence>
<keyword evidence="5 9" id="KW-0548">Nucleotidyltransferase</keyword>
<dbReference type="GO" id="GO:0008408">
    <property type="term" value="F:3'-5' exonuclease activity"/>
    <property type="evidence" value="ECO:0007669"/>
    <property type="project" value="InterPro"/>
</dbReference>
<dbReference type="InterPro" id="IPR022634">
    <property type="entry name" value="DNA_polIII_beta_N"/>
</dbReference>
<evidence type="ECO:0000256" key="2">
    <source>
        <dbReference type="ARBA" id="ARBA00010752"/>
    </source>
</evidence>
<feature type="domain" description="DNA polymerase III beta sliding clamp C-terminal" evidence="12">
    <location>
        <begin position="250"/>
        <end position="369"/>
    </location>
</feature>
<name>A0A2M8L3H0_9BACT</name>
<evidence type="ECO:0000256" key="3">
    <source>
        <dbReference type="ARBA" id="ARBA00022490"/>
    </source>
</evidence>
<dbReference type="InterPro" id="IPR001001">
    <property type="entry name" value="DNA_polIII_beta"/>
</dbReference>
<evidence type="ECO:0000256" key="8">
    <source>
        <dbReference type="ARBA" id="ARBA00023125"/>
    </source>
</evidence>
<dbReference type="Proteomes" id="UP000231474">
    <property type="component" value="Unassembled WGS sequence"/>
</dbReference>
<evidence type="ECO:0000256" key="1">
    <source>
        <dbReference type="ARBA" id="ARBA00004496"/>
    </source>
</evidence>
<evidence type="ECO:0000256" key="5">
    <source>
        <dbReference type="ARBA" id="ARBA00022695"/>
    </source>
</evidence>
<comment type="similarity">
    <text evidence="2 9">Belongs to the beta sliding clamp family.</text>
</comment>
<dbReference type="EMBL" id="PFEK01000046">
    <property type="protein sequence ID" value="PJE67446.1"/>
    <property type="molecule type" value="Genomic_DNA"/>
</dbReference>
<evidence type="ECO:0000256" key="9">
    <source>
        <dbReference type="PIRNR" id="PIRNR000804"/>
    </source>
</evidence>
<evidence type="ECO:0000256" key="6">
    <source>
        <dbReference type="ARBA" id="ARBA00022705"/>
    </source>
</evidence>
<feature type="domain" description="DNA polymerase III beta sliding clamp N-terminal" evidence="10">
    <location>
        <begin position="1"/>
        <end position="118"/>
    </location>
</feature>
<comment type="caution">
    <text evidence="13">The sequence shown here is derived from an EMBL/GenBank/DDBJ whole genome shotgun (WGS) entry which is preliminary data.</text>
</comment>
<dbReference type="PANTHER" id="PTHR30478:SF0">
    <property type="entry name" value="BETA SLIDING CLAMP"/>
    <property type="match status" value="1"/>
</dbReference>
<dbReference type="Pfam" id="PF02768">
    <property type="entry name" value="DNA_pol3_beta_3"/>
    <property type="match status" value="1"/>
</dbReference>
<dbReference type="GO" id="GO:0006271">
    <property type="term" value="P:DNA strand elongation involved in DNA replication"/>
    <property type="evidence" value="ECO:0007669"/>
    <property type="project" value="TreeGrafter"/>
</dbReference>
<dbReference type="InterPro" id="IPR022635">
    <property type="entry name" value="DNA_polIII_beta_C"/>
</dbReference>
<evidence type="ECO:0000256" key="4">
    <source>
        <dbReference type="ARBA" id="ARBA00022679"/>
    </source>
</evidence>
<dbReference type="AlphaFoldDB" id="A0A2M8L3H0"/>
<evidence type="ECO:0000313" key="14">
    <source>
        <dbReference type="Proteomes" id="UP000231474"/>
    </source>
</evidence>
<protein>
    <recommendedName>
        <fullName evidence="9">Beta sliding clamp</fullName>
    </recommendedName>
</protein>
<dbReference type="Gene3D" id="3.70.10.10">
    <property type="match status" value="1"/>
</dbReference>
<dbReference type="PANTHER" id="PTHR30478">
    <property type="entry name" value="DNA POLYMERASE III SUBUNIT BETA"/>
    <property type="match status" value="1"/>
</dbReference>
<dbReference type="CDD" id="cd00140">
    <property type="entry name" value="beta_clamp"/>
    <property type="match status" value="1"/>
</dbReference>
<dbReference type="SUPFAM" id="SSF55979">
    <property type="entry name" value="DNA clamp"/>
    <property type="match status" value="3"/>
</dbReference>
<comment type="subcellular location">
    <subcellularLocation>
        <location evidence="1 9">Cytoplasm</location>
    </subcellularLocation>
</comment>
<evidence type="ECO:0000259" key="12">
    <source>
        <dbReference type="Pfam" id="PF02768"/>
    </source>
</evidence>
<dbReference type="Pfam" id="PF00712">
    <property type="entry name" value="DNA_pol3_beta"/>
    <property type="match status" value="1"/>
</dbReference>
<comment type="subunit">
    <text evidence="9">Forms a ring-shaped head-to-tail homodimer around DNA.</text>
</comment>
<dbReference type="Pfam" id="PF02767">
    <property type="entry name" value="DNA_pol3_beta_2"/>
    <property type="match status" value="1"/>
</dbReference>
<organism evidence="13 14">
    <name type="scientific">Candidatus Shapirobacteria bacterium CG10_big_fil_rev_8_21_14_0_10_40_9</name>
    <dbReference type="NCBI Taxonomy" id="1974888"/>
    <lineage>
        <taxon>Bacteria</taxon>
        <taxon>Candidatus Shapironibacteriota</taxon>
    </lineage>
</organism>
<comment type="function">
    <text evidence="9">Confers DNA tethering and processivity to DNA polymerases and other proteins. Acts as a clamp, forming a ring around DNA (a reaction catalyzed by the clamp-loading complex) which diffuses in an ATP-independent manner freely and bidirectionally along dsDNA. Initially characterized for its ability to contact the catalytic subunit of DNA polymerase III (Pol III), a complex, multichain enzyme responsible for most of the replicative synthesis in bacteria; Pol III exhibits 3'-5' exonuclease proofreading activity. The beta chain is required for initiation of replication as well as for processivity of DNA replication.</text>
</comment>
<dbReference type="GO" id="GO:0003677">
    <property type="term" value="F:DNA binding"/>
    <property type="evidence" value="ECO:0007669"/>
    <property type="project" value="UniProtKB-UniRule"/>
</dbReference>
<dbReference type="PIRSF" id="PIRSF000804">
    <property type="entry name" value="DNA_pol_III_b"/>
    <property type="match status" value="1"/>
</dbReference>
<reference evidence="14" key="1">
    <citation type="submission" date="2017-09" db="EMBL/GenBank/DDBJ databases">
        <title>Depth-based differentiation of microbial function through sediment-hosted aquifers and enrichment of novel symbionts in the deep terrestrial subsurface.</title>
        <authorList>
            <person name="Probst A.J."/>
            <person name="Ladd B."/>
            <person name="Jarett J.K."/>
            <person name="Geller-Mcgrath D.E."/>
            <person name="Sieber C.M.K."/>
            <person name="Emerson J.B."/>
            <person name="Anantharaman K."/>
            <person name="Thomas B.C."/>
            <person name="Malmstrom R."/>
            <person name="Stieglmeier M."/>
            <person name="Klingl A."/>
            <person name="Woyke T."/>
            <person name="Ryan C.M."/>
            <person name="Banfield J.F."/>
        </authorList>
    </citation>
    <scope>NUCLEOTIDE SEQUENCE [LARGE SCALE GENOMIC DNA]</scope>
</reference>